<proteinExistence type="predicted"/>
<keyword evidence="1" id="KW-1133">Transmembrane helix</keyword>
<evidence type="ECO:0000256" key="1">
    <source>
        <dbReference type="SAM" id="Phobius"/>
    </source>
</evidence>
<dbReference type="AlphaFoldDB" id="A0A840C2J0"/>
<comment type="caution">
    <text evidence="3">The sequence shown here is derived from an EMBL/GenBank/DDBJ whole genome shotgun (WGS) entry which is preliminary data.</text>
</comment>
<organism evidence="3 4">
    <name type="scientific">Chelatococcus caeni</name>
    <dbReference type="NCBI Taxonomy" id="1348468"/>
    <lineage>
        <taxon>Bacteria</taxon>
        <taxon>Pseudomonadati</taxon>
        <taxon>Pseudomonadota</taxon>
        <taxon>Alphaproteobacteria</taxon>
        <taxon>Hyphomicrobiales</taxon>
        <taxon>Chelatococcaceae</taxon>
        <taxon>Chelatococcus</taxon>
    </lineage>
</organism>
<dbReference type="EMBL" id="JACIEN010000007">
    <property type="protein sequence ID" value="MBB4019390.1"/>
    <property type="molecule type" value="Genomic_DNA"/>
</dbReference>
<feature type="transmembrane region" description="Helical" evidence="1">
    <location>
        <begin position="81"/>
        <end position="99"/>
    </location>
</feature>
<name>A0A840C2J0_9HYPH</name>
<feature type="transmembrane region" description="Helical" evidence="1">
    <location>
        <begin position="39"/>
        <end position="60"/>
    </location>
</feature>
<keyword evidence="1" id="KW-0472">Membrane</keyword>
<dbReference type="Proteomes" id="UP000577362">
    <property type="component" value="Unassembled WGS sequence"/>
</dbReference>
<dbReference type="InterPro" id="IPR009936">
    <property type="entry name" value="DUF1468"/>
</dbReference>
<reference evidence="3 4" key="1">
    <citation type="submission" date="2020-08" db="EMBL/GenBank/DDBJ databases">
        <title>Genomic Encyclopedia of Type Strains, Phase IV (KMG-IV): sequencing the most valuable type-strain genomes for metagenomic binning, comparative biology and taxonomic classification.</title>
        <authorList>
            <person name="Goeker M."/>
        </authorList>
    </citation>
    <scope>NUCLEOTIDE SEQUENCE [LARGE SCALE GENOMIC DNA]</scope>
    <source>
        <strain evidence="3 4">DSM 103737</strain>
    </source>
</reference>
<keyword evidence="1" id="KW-0812">Transmembrane</keyword>
<accession>A0A840C2J0</accession>
<protein>
    <submittedName>
        <fullName evidence="3">Putative tricarboxylic transport membrane protein</fullName>
    </submittedName>
</protein>
<feature type="domain" description="DUF1468" evidence="2">
    <location>
        <begin position="7"/>
        <end position="150"/>
    </location>
</feature>
<dbReference type="RefSeq" id="WP_183318173.1">
    <property type="nucleotide sequence ID" value="NZ_JACIEN010000007.1"/>
</dbReference>
<evidence type="ECO:0000313" key="4">
    <source>
        <dbReference type="Proteomes" id="UP000577362"/>
    </source>
</evidence>
<keyword evidence="4" id="KW-1185">Reference proteome</keyword>
<dbReference type="Pfam" id="PF07331">
    <property type="entry name" value="TctB"/>
    <property type="match status" value="1"/>
</dbReference>
<evidence type="ECO:0000259" key="2">
    <source>
        <dbReference type="Pfam" id="PF07331"/>
    </source>
</evidence>
<gene>
    <name evidence="3" type="ORF">GGR16_004441</name>
</gene>
<sequence length="159" mass="16342">MRKVDVAAGLLFAAFGAGVVVQAASIPPMIGQAYGPGFFPSLVGGGLIVAGLIIALRGFFAAPEAVGEGAGPPAPAATRPYWGALVWLVAGLIVIIRAFEPIGFVPLLGTYLAGFMLLLGVRLVQAVVLGFLLTLGVYFLFVRLLLVPLPAGLLQPLFG</sequence>
<evidence type="ECO:0000313" key="3">
    <source>
        <dbReference type="EMBL" id="MBB4019390.1"/>
    </source>
</evidence>